<dbReference type="InterPro" id="IPR023375">
    <property type="entry name" value="ADC_dom_sf"/>
</dbReference>
<reference evidence="1 2" key="1">
    <citation type="submission" date="2019-04" db="EMBL/GenBank/DDBJ databases">
        <authorList>
            <person name="Liu A."/>
        </authorList>
    </citation>
    <scope>NUCLEOTIDE SEQUENCE [LARGE SCALE GENOMIC DNA]</scope>
    <source>
        <strain evidence="1 2">RZ03</strain>
    </source>
</reference>
<dbReference type="RefSeq" id="WP_135877458.1">
    <property type="nucleotide sequence ID" value="NZ_SRSO01000015.1"/>
</dbReference>
<dbReference type="InterPro" id="IPR018644">
    <property type="entry name" value="DUF2071"/>
</dbReference>
<dbReference type="OrthoDB" id="1421826at2"/>
<dbReference type="SUPFAM" id="SSF160104">
    <property type="entry name" value="Acetoacetate decarboxylase-like"/>
    <property type="match status" value="1"/>
</dbReference>
<dbReference type="PANTHER" id="PTHR39186">
    <property type="entry name" value="DUF2071 FAMILY PROTEIN"/>
    <property type="match status" value="1"/>
</dbReference>
<dbReference type="AlphaFoldDB" id="A0A4S1DVY1"/>
<accession>A0A4S1DVY1</accession>
<gene>
    <name evidence="1" type="ORF">EM932_12125</name>
</gene>
<proteinExistence type="predicted"/>
<keyword evidence="2" id="KW-1185">Reference proteome</keyword>
<sequence>MNTKGILKQKEHRLFTYPDRPWMYYQEWNKAVFLHWEVNPKLIISFLPKGIKPDIINDKTWVSLVAFNMNNIGIKNLPKVSYISDFFEINIRVYIIYNGKPSVYFLNMEGSKRSSCKVLKMMSKFPYQYSKMSRDNSVYTSKNETFKDSFHIEYNLEDTAPKKDETDLWLTERYAVFQDHKKHIIEYDVHHIEWPMQSIMVKKLDLYYPRFSHLINNNPDKVHYSSGVQVLTWGKRKLPITDL</sequence>
<dbReference type="Proteomes" id="UP000307602">
    <property type="component" value="Unassembled WGS sequence"/>
</dbReference>
<name>A0A4S1DVY1_9FLAO</name>
<evidence type="ECO:0000313" key="2">
    <source>
        <dbReference type="Proteomes" id="UP000307602"/>
    </source>
</evidence>
<comment type="caution">
    <text evidence="1">The sequence shown here is derived from an EMBL/GenBank/DDBJ whole genome shotgun (WGS) entry which is preliminary data.</text>
</comment>
<dbReference type="Pfam" id="PF09844">
    <property type="entry name" value="DUF2071"/>
    <property type="match status" value="1"/>
</dbReference>
<protein>
    <submittedName>
        <fullName evidence="1">DUF2071 domain-containing protein</fullName>
    </submittedName>
</protein>
<dbReference type="EMBL" id="SRSO01000015">
    <property type="protein sequence ID" value="TGV02286.1"/>
    <property type="molecule type" value="Genomic_DNA"/>
</dbReference>
<organism evidence="1 2">
    <name type="scientific">Flavivirga rizhaonensis</name>
    <dbReference type="NCBI Taxonomy" id="2559571"/>
    <lineage>
        <taxon>Bacteria</taxon>
        <taxon>Pseudomonadati</taxon>
        <taxon>Bacteroidota</taxon>
        <taxon>Flavobacteriia</taxon>
        <taxon>Flavobacteriales</taxon>
        <taxon>Flavobacteriaceae</taxon>
        <taxon>Flavivirga</taxon>
    </lineage>
</organism>
<dbReference type="PANTHER" id="PTHR39186:SF1">
    <property type="entry name" value="DUF2071 DOMAIN-CONTAINING PROTEIN"/>
    <property type="match status" value="1"/>
</dbReference>
<evidence type="ECO:0000313" key="1">
    <source>
        <dbReference type="EMBL" id="TGV02286.1"/>
    </source>
</evidence>